<keyword evidence="5 14" id="KW-0547">Nucleotide-binding</keyword>
<evidence type="ECO:0000256" key="7">
    <source>
        <dbReference type="ARBA" id="ARBA00022777"/>
    </source>
</evidence>
<feature type="active site" description="Proton acceptor" evidence="15">
    <location>
        <position position="395"/>
    </location>
</feature>
<feature type="region of interest" description="Disordered" evidence="19">
    <location>
        <begin position="214"/>
        <end position="233"/>
    </location>
</feature>
<evidence type="ECO:0000256" key="10">
    <source>
        <dbReference type="ARBA" id="ARBA00023137"/>
    </source>
</evidence>
<evidence type="ECO:0000256" key="5">
    <source>
        <dbReference type="ARBA" id="ARBA00022741"/>
    </source>
</evidence>
<dbReference type="Gene3D" id="1.10.510.10">
    <property type="entry name" value="Transferase(Phosphotransferase) domain 1"/>
    <property type="match status" value="1"/>
</dbReference>
<dbReference type="InterPro" id="IPR008271">
    <property type="entry name" value="Ser/Thr_kinase_AS"/>
</dbReference>
<dbReference type="EC" id="2.7.10.2" evidence="14"/>
<evidence type="ECO:0000256" key="4">
    <source>
        <dbReference type="ARBA" id="ARBA00022723"/>
    </source>
</evidence>
<evidence type="ECO:0000256" key="17">
    <source>
        <dbReference type="PIRSR" id="PIRSR037281-3"/>
    </source>
</evidence>
<evidence type="ECO:0000256" key="2">
    <source>
        <dbReference type="ARBA" id="ARBA00022618"/>
    </source>
</evidence>
<dbReference type="FunFam" id="1.10.510.10:FF:000217">
    <property type="entry name" value="Wee1-like protein kinase"/>
    <property type="match status" value="1"/>
</dbReference>
<comment type="subcellular location">
    <subcellularLocation>
        <location evidence="1 14">Nucleus</location>
    </subcellularLocation>
</comment>
<sequence length="615" mass="68762">MSFSCRRHGSLSPNLRPIRQKLQFSTSDCEEDSAEDPNNSTGAESGFTELDSPVPPRRNNAEKANGVVNSSPLSRTVEEDDLESWDEEGFGSPSHLKPSFYMKNSPSPRKTSKAYDSSPERTYIHDDVEGSSSPIPDCPDTPPHKTFRKLRLFDTPHTPKSLLSKARALGSTSRRVGLFRNVDSTGRSSLDGRRNQTPLVNINPFTPDSILVQSSTQQRNTRKRSHWNDSCGEDMEASDAEIEEDIIPPSKRITMMESNMMSRYASEFHELEKIGSGEFGSVFKCVKRLDGCVYAIKRSKRPLAGSVDEQNALREVYAHAVLGQHPHVVRYYSAWAENDHMLIQNEYCNGGTLSDVISENYRCMKFLSEMELKDLLLQVSRGLKYIHSTALVHMDIKPSNIFISRKTVTSVAEFDDDEDGPATSVIYKIGDLGHVTTVNNPQVEEGDSRFLANEVLQEDYSNLTKADIFALALTVISASGAEPLPTNGEKWHQIRQGTLPHIPQVLSQEFLNLLKLMIHPDPTRRPAASDLIRHPVLLTAARMSADQLRVELNAERFKNALLQKELKKAQMAKAAAEEKVLSADRVLTRSTVQSSTRASRLIGKKMNRSLSLTIY</sequence>
<dbReference type="Pfam" id="PF00069">
    <property type="entry name" value="Pkinase"/>
    <property type="match status" value="1"/>
</dbReference>
<dbReference type="GO" id="GO:0005737">
    <property type="term" value="C:cytoplasm"/>
    <property type="evidence" value="ECO:0007669"/>
    <property type="project" value="TreeGrafter"/>
</dbReference>
<dbReference type="InterPro" id="IPR017441">
    <property type="entry name" value="Protein_kinase_ATP_BS"/>
</dbReference>
<dbReference type="FunCoup" id="A0A6J2WRD9">
    <property type="interactions" value="1720"/>
</dbReference>
<evidence type="ECO:0000256" key="8">
    <source>
        <dbReference type="ARBA" id="ARBA00022840"/>
    </source>
</evidence>
<organism evidence="21 22">
    <name type="scientific">Chanos chanos</name>
    <name type="common">Milkfish</name>
    <name type="synonym">Mugil chanos</name>
    <dbReference type="NCBI Taxonomy" id="29144"/>
    <lineage>
        <taxon>Eukaryota</taxon>
        <taxon>Metazoa</taxon>
        <taxon>Chordata</taxon>
        <taxon>Craniata</taxon>
        <taxon>Vertebrata</taxon>
        <taxon>Euteleostomi</taxon>
        <taxon>Actinopterygii</taxon>
        <taxon>Neopterygii</taxon>
        <taxon>Teleostei</taxon>
        <taxon>Ostariophysi</taxon>
        <taxon>Gonorynchiformes</taxon>
        <taxon>Chanidae</taxon>
        <taxon>Chanos</taxon>
    </lineage>
</organism>
<feature type="binding site" evidence="17">
    <location>
        <position position="431"/>
    </location>
    <ligand>
        <name>Mg(2+)</name>
        <dbReference type="ChEBI" id="CHEBI:18420"/>
        <label>1</label>
    </ligand>
</feature>
<dbReference type="PIRSF" id="PIRSF037281">
    <property type="entry name" value="Wee1-like_protein_kinase"/>
    <property type="match status" value="1"/>
</dbReference>
<dbReference type="PROSITE" id="PS50011">
    <property type="entry name" value="PROTEIN_KINASE_DOM"/>
    <property type="match status" value="1"/>
</dbReference>
<dbReference type="FunFam" id="3.30.200.20:FF:000115">
    <property type="entry name" value="Wee1-like kinase 2"/>
    <property type="match status" value="1"/>
</dbReference>
<evidence type="ECO:0000313" key="21">
    <source>
        <dbReference type="Proteomes" id="UP000504632"/>
    </source>
</evidence>
<keyword evidence="9 17" id="KW-0460">Magnesium</keyword>
<feature type="region of interest" description="Disordered" evidence="19">
    <location>
        <begin position="1"/>
        <end position="145"/>
    </location>
</feature>
<keyword evidence="4 14" id="KW-0479">Metal-binding</keyword>
<dbReference type="InterPro" id="IPR000719">
    <property type="entry name" value="Prot_kinase_dom"/>
</dbReference>
<keyword evidence="12" id="KW-0131">Cell cycle</keyword>
<comment type="cofactor">
    <cofactor evidence="17">
        <name>Mg(2+)</name>
        <dbReference type="ChEBI" id="CHEBI:18420"/>
    </cofactor>
    <text evidence="17">Binds 2 magnesium ions per subunit.</text>
</comment>
<comment type="similarity">
    <text evidence="14">Belongs to the protein kinase superfamily. Ser/Thr protein kinase family. WEE1 subfamily.</text>
</comment>
<dbReference type="CTD" id="7465"/>
<dbReference type="InParanoid" id="A0A6J2WRD9"/>
<dbReference type="PANTHER" id="PTHR11042:SF72">
    <property type="entry name" value="WEE1-LIKE PROTEIN KINASE"/>
    <property type="match status" value="1"/>
</dbReference>
<dbReference type="PROSITE" id="PS00107">
    <property type="entry name" value="PROTEIN_KINASE_ATP"/>
    <property type="match status" value="1"/>
</dbReference>
<keyword evidence="10 14" id="KW-0829">Tyrosine-protein kinase</keyword>
<evidence type="ECO:0000256" key="9">
    <source>
        <dbReference type="ARBA" id="ARBA00022842"/>
    </source>
</evidence>
<evidence type="ECO:0000256" key="12">
    <source>
        <dbReference type="ARBA" id="ARBA00023306"/>
    </source>
</evidence>
<dbReference type="GO" id="GO:0005634">
    <property type="term" value="C:nucleus"/>
    <property type="evidence" value="ECO:0007669"/>
    <property type="project" value="UniProtKB-SubCell"/>
</dbReference>
<dbReference type="AlphaFoldDB" id="A0A6J2WRD9"/>
<evidence type="ECO:0000256" key="3">
    <source>
        <dbReference type="ARBA" id="ARBA00022679"/>
    </source>
</evidence>
<gene>
    <name evidence="22" type="primary">wee1</name>
</gene>
<dbReference type="InterPro" id="IPR017164">
    <property type="entry name" value="Wee1-like_protein_kinase"/>
</dbReference>
<reference evidence="22" key="1">
    <citation type="submission" date="2025-08" db="UniProtKB">
        <authorList>
            <consortium name="RefSeq"/>
        </authorList>
    </citation>
    <scope>IDENTIFICATION</scope>
</reference>
<dbReference type="PANTHER" id="PTHR11042">
    <property type="entry name" value="EUKARYOTIC TRANSLATION INITIATION FACTOR 2-ALPHA KINASE EIF2-ALPHA KINASE -RELATED"/>
    <property type="match status" value="1"/>
</dbReference>
<dbReference type="GO" id="GO:0005524">
    <property type="term" value="F:ATP binding"/>
    <property type="evidence" value="ECO:0007669"/>
    <property type="project" value="UniProtKB-UniRule"/>
</dbReference>
<dbReference type="GO" id="GO:0051301">
    <property type="term" value="P:cell division"/>
    <property type="evidence" value="ECO:0007669"/>
    <property type="project" value="UniProtKB-KW"/>
</dbReference>
<feature type="compositionally biased region" description="Acidic residues" evidence="19">
    <location>
        <begin position="78"/>
        <end position="89"/>
    </location>
</feature>
<dbReference type="PROSITE" id="PS00108">
    <property type="entry name" value="PROTEIN_KINASE_ST"/>
    <property type="match status" value="1"/>
</dbReference>
<keyword evidence="11 14" id="KW-0539">Nucleus</keyword>
<dbReference type="Proteomes" id="UP000504632">
    <property type="component" value="Chromosome 13"/>
</dbReference>
<dbReference type="SMART" id="SM00220">
    <property type="entry name" value="S_TKc"/>
    <property type="match status" value="1"/>
</dbReference>
<evidence type="ECO:0000256" key="6">
    <source>
        <dbReference type="ARBA" id="ARBA00022776"/>
    </source>
</evidence>
<keyword evidence="21" id="KW-1185">Reference proteome</keyword>
<dbReference type="OrthoDB" id="5337378at2759"/>
<feature type="binding site" evidence="16">
    <location>
        <begin position="274"/>
        <end position="282"/>
    </location>
    <ligand>
        <name>ATP</name>
        <dbReference type="ChEBI" id="CHEBI:30616"/>
    </ligand>
</feature>
<dbReference type="InterPro" id="IPR011009">
    <property type="entry name" value="Kinase-like_dom_sf"/>
</dbReference>
<evidence type="ECO:0000256" key="13">
    <source>
        <dbReference type="ARBA" id="ARBA00037982"/>
    </source>
</evidence>
<evidence type="ECO:0000256" key="15">
    <source>
        <dbReference type="PIRSR" id="PIRSR037281-1"/>
    </source>
</evidence>
<evidence type="ECO:0000256" key="14">
    <source>
        <dbReference type="PIRNR" id="PIRNR037281"/>
    </source>
</evidence>
<comment type="similarity">
    <text evidence="13">Belongs to the protein kinase superfamily. Ser/Thr protein kinase family. GCN2 subfamily.</text>
</comment>
<accession>A0A6J2WRD9</accession>
<dbReference type="GO" id="GO:0004715">
    <property type="term" value="F:non-membrane spanning protein tyrosine kinase activity"/>
    <property type="evidence" value="ECO:0007669"/>
    <property type="project" value="UniProtKB-UniRule"/>
</dbReference>
<dbReference type="RefSeq" id="XP_030646292.1">
    <property type="nucleotide sequence ID" value="XM_030790432.1"/>
</dbReference>
<keyword evidence="2" id="KW-0132">Cell division</keyword>
<dbReference type="GeneID" id="115826554"/>
<keyword evidence="3 14" id="KW-0808">Transferase</keyword>
<keyword evidence="6" id="KW-0498">Mitosis</keyword>
<evidence type="ECO:0000256" key="16">
    <source>
        <dbReference type="PIRSR" id="PIRSR037281-2"/>
    </source>
</evidence>
<evidence type="ECO:0000256" key="18">
    <source>
        <dbReference type="PROSITE-ProRule" id="PRU10141"/>
    </source>
</evidence>
<dbReference type="SUPFAM" id="SSF56112">
    <property type="entry name" value="Protein kinase-like (PK-like)"/>
    <property type="match status" value="1"/>
</dbReference>
<keyword evidence="8 14" id="KW-0067">ATP-binding</keyword>
<dbReference type="GO" id="GO:0000278">
    <property type="term" value="P:mitotic cell cycle"/>
    <property type="evidence" value="ECO:0007669"/>
    <property type="project" value="InterPro"/>
</dbReference>
<evidence type="ECO:0000313" key="22">
    <source>
        <dbReference type="RefSeq" id="XP_030646292.1"/>
    </source>
</evidence>
<dbReference type="Gene3D" id="3.30.200.20">
    <property type="entry name" value="Phosphorylase Kinase, domain 1"/>
    <property type="match status" value="1"/>
</dbReference>
<protein>
    <recommendedName>
        <fullName evidence="14">Wee1-like protein kinase</fullName>
        <ecNumber evidence="14">2.7.10.2</ecNumber>
    </recommendedName>
</protein>
<feature type="binding site" evidence="17">
    <location>
        <position position="400"/>
    </location>
    <ligand>
        <name>Mg(2+)</name>
        <dbReference type="ChEBI" id="CHEBI:18420"/>
        <label>1</label>
    </ligand>
</feature>
<proteinExistence type="inferred from homology"/>
<name>A0A6J2WRD9_CHACN</name>
<evidence type="ECO:0000259" key="20">
    <source>
        <dbReference type="PROSITE" id="PS50011"/>
    </source>
</evidence>
<dbReference type="InterPro" id="IPR050339">
    <property type="entry name" value="CC_SR_Kinase"/>
</dbReference>
<evidence type="ECO:0000256" key="19">
    <source>
        <dbReference type="SAM" id="MobiDB-lite"/>
    </source>
</evidence>
<comment type="catalytic activity">
    <reaction evidence="14">
        <text>L-tyrosyl-[protein] + ATP = O-phospho-L-tyrosyl-[protein] + ADP + H(+)</text>
        <dbReference type="Rhea" id="RHEA:10596"/>
        <dbReference type="Rhea" id="RHEA-COMP:10136"/>
        <dbReference type="Rhea" id="RHEA-COMP:20101"/>
        <dbReference type="ChEBI" id="CHEBI:15378"/>
        <dbReference type="ChEBI" id="CHEBI:30616"/>
        <dbReference type="ChEBI" id="CHEBI:46858"/>
        <dbReference type="ChEBI" id="CHEBI:61978"/>
        <dbReference type="ChEBI" id="CHEBI:456216"/>
        <dbReference type="EC" id="2.7.10.2"/>
    </reaction>
</comment>
<dbReference type="GO" id="GO:0000287">
    <property type="term" value="F:magnesium ion binding"/>
    <property type="evidence" value="ECO:0007669"/>
    <property type="project" value="InterPro"/>
</dbReference>
<feature type="binding site" evidence="16 18">
    <location>
        <position position="297"/>
    </location>
    <ligand>
        <name>ATP</name>
        <dbReference type="ChEBI" id="CHEBI:30616"/>
    </ligand>
</feature>
<feature type="compositionally biased region" description="Basic and acidic residues" evidence="19">
    <location>
        <begin position="118"/>
        <end position="128"/>
    </location>
</feature>
<feature type="domain" description="Protein kinase" evidence="20">
    <location>
        <begin position="268"/>
        <end position="537"/>
    </location>
</feature>
<evidence type="ECO:0000256" key="1">
    <source>
        <dbReference type="ARBA" id="ARBA00004123"/>
    </source>
</evidence>
<keyword evidence="7 14" id="KW-0418">Kinase</keyword>
<evidence type="ECO:0000256" key="11">
    <source>
        <dbReference type="ARBA" id="ARBA00023242"/>
    </source>
</evidence>